<evidence type="ECO:0000313" key="3">
    <source>
        <dbReference type="EMBL" id="NNA76726.1"/>
    </source>
</evidence>
<sequence length="171" mass="18885">MTVLKFNYCDAKGHVSQRTLIQWTEKTTHIQGRMEEDIFPKTYRKDRVVEYLEGQELLLNDAAPPAPKPKAKPSPLDIATAAATARPDPKPTADGQNQIIFTGFNASLREDLEQKALDFGLRVMKTTGKTLTFLCYGDNAGPAKVERALAAGAFIIDSEQFLSMIQTGELP</sequence>
<dbReference type="RefSeq" id="WP_169900481.1">
    <property type="nucleotide sequence ID" value="NZ_JAAQYH010000020.1"/>
</dbReference>
<accession>A0A7Y1QCA1</accession>
<dbReference type="Proteomes" id="UP000535954">
    <property type="component" value="Unassembled WGS sequence"/>
</dbReference>
<comment type="caution">
    <text evidence="3">The sequence shown here is derived from an EMBL/GenBank/DDBJ whole genome shotgun (WGS) entry which is preliminary data.</text>
</comment>
<dbReference type="InterPro" id="IPR036420">
    <property type="entry name" value="BRCT_dom_sf"/>
</dbReference>
<gene>
    <name evidence="3" type="ORF">HBO13_29265</name>
</gene>
<proteinExistence type="predicted"/>
<dbReference type="SUPFAM" id="SSF52113">
    <property type="entry name" value="BRCT domain"/>
    <property type="match status" value="1"/>
</dbReference>
<name>A0A7Y1QCA1_9PSED</name>
<organism evidence="3 4">
    <name type="scientific">Pseudomonas lactis</name>
    <dbReference type="NCBI Taxonomy" id="1615674"/>
    <lineage>
        <taxon>Bacteria</taxon>
        <taxon>Pseudomonadati</taxon>
        <taxon>Pseudomonadota</taxon>
        <taxon>Gammaproteobacteria</taxon>
        <taxon>Pseudomonadales</taxon>
        <taxon>Pseudomonadaceae</taxon>
        <taxon>Pseudomonas</taxon>
    </lineage>
</organism>
<evidence type="ECO:0000256" key="1">
    <source>
        <dbReference type="SAM" id="MobiDB-lite"/>
    </source>
</evidence>
<evidence type="ECO:0000259" key="2">
    <source>
        <dbReference type="Pfam" id="PF00533"/>
    </source>
</evidence>
<protein>
    <recommendedName>
        <fullName evidence="2">BRCT domain-containing protein</fullName>
    </recommendedName>
</protein>
<feature type="domain" description="BRCT" evidence="2">
    <location>
        <begin position="101"/>
        <end position="165"/>
    </location>
</feature>
<dbReference type="Gene3D" id="3.40.50.10190">
    <property type="entry name" value="BRCT domain"/>
    <property type="match status" value="1"/>
</dbReference>
<evidence type="ECO:0000313" key="4">
    <source>
        <dbReference type="Proteomes" id="UP000535954"/>
    </source>
</evidence>
<dbReference type="EMBL" id="JAAQYH010000020">
    <property type="protein sequence ID" value="NNA76726.1"/>
    <property type="molecule type" value="Genomic_DNA"/>
</dbReference>
<dbReference type="AlphaFoldDB" id="A0A7Y1QCA1"/>
<dbReference type="Pfam" id="PF00533">
    <property type="entry name" value="BRCT"/>
    <property type="match status" value="1"/>
</dbReference>
<feature type="region of interest" description="Disordered" evidence="1">
    <location>
        <begin position="61"/>
        <end position="95"/>
    </location>
</feature>
<dbReference type="InterPro" id="IPR001357">
    <property type="entry name" value="BRCT_dom"/>
</dbReference>
<reference evidence="3 4" key="1">
    <citation type="journal article" date="2020" name="Front. Microbiol.">
        <title>Genetic Organization of the aprX-lipA2 Operon Affects the Proteolytic Potential of Pseudomonas Species in Milk.</title>
        <authorList>
            <person name="Maier C."/>
            <person name="Huptas C."/>
            <person name="von Neubeck M."/>
            <person name="Scherer S."/>
            <person name="Wenning M."/>
            <person name="Lucking G."/>
        </authorList>
    </citation>
    <scope>NUCLEOTIDE SEQUENCE [LARGE SCALE GENOMIC DNA]</scope>
    <source>
        <strain evidence="3 4">WS 5405</strain>
    </source>
</reference>